<reference evidence="3" key="1">
    <citation type="submission" date="2023-01" db="EMBL/GenBank/DDBJ databases">
        <title>Colletotrichum chrysophilum M932 genome sequence.</title>
        <authorList>
            <person name="Baroncelli R."/>
        </authorList>
    </citation>
    <scope>NUCLEOTIDE SEQUENCE</scope>
    <source>
        <strain evidence="3">M932</strain>
    </source>
</reference>
<name>A0AAD9B392_9PEZI</name>
<comment type="caution">
    <text evidence="3">The sequence shown here is derived from an EMBL/GenBank/DDBJ whole genome shotgun (WGS) entry which is preliminary data.</text>
</comment>
<dbReference type="SUPFAM" id="SSF52540">
    <property type="entry name" value="P-loop containing nucleoside triphosphate hydrolases"/>
    <property type="match status" value="1"/>
</dbReference>
<protein>
    <submittedName>
        <fullName evidence="3">AAA family</fullName>
    </submittedName>
</protein>
<evidence type="ECO:0000256" key="1">
    <source>
        <dbReference type="SAM" id="MobiDB-lite"/>
    </source>
</evidence>
<evidence type="ECO:0000313" key="4">
    <source>
        <dbReference type="Proteomes" id="UP001243330"/>
    </source>
</evidence>
<dbReference type="InterPro" id="IPR054289">
    <property type="entry name" value="DUF7025"/>
</dbReference>
<dbReference type="SMART" id="SM00382">
    <property type="entry name" value="AAA"/>
    <property type="match status" value="1"/>
</dbReference>
<dbReference type="PANTHER" id="PTHR46411:SF3">
    <property type="entry name" value="AAA+ ATPASE DOMAIN-CONTAINING PROTEIN"/>
    <property type="match status" value="1"/>
</dbReference>
<dbReference type="InterPro" id="IPR003593">
    <property type="entry name" value="AAA+_ATPase"/>
</dbReference>
<evidence type="ECO:0000313" key="3">
    <source>
        <dbReference type="EMBL" id="KAK1856624.1"/>
    </source>
</evidence>
<dbReference type="InterPro" id="IPR027417">
    <property type="entry name" value="P-loop_NTPase"/>
</dbReference>
<dbReference type="GO" id="GO:0016887">
    <property type="term" value="F:ATP hydrolysis activity"/>
    <property type="evidence" value="ECO:0007669"/>
    <property type="project" value="InterPro"/>
</dbReference>
<dbReference type="PANTHER" id="PTHR46411">
    <property type="entry name" value="FAMILY ATPASE, PUTATIVE-RELATED"/>
    <property type="match status" value="1"/>
</dbReference>
<feature type="region of interest" description="Disordered" evidence="1">
    <location>
        <begin position="1"/>
        <end position="20"/>
    </location>
</feature>
<proteinExistence type="predicted"/>
<dbReference type="Gene3D" id="3.40.50.300">
    <property type="entry name" value="P-loop containing nucleotide triphosphate hydrolases"/>
    <property type="match status" value="1"/>
</dbReference>
<gene>
    <name evidence="3" type="ORF">CCHR01_00803</name>
</gene>
<dbReference type="Pfam" id="PF22942">
    <property type="entry name" value="DUF7025"/>
    <property type="match status" value="1"/>
</dbReference>
<feature type="domain" description="AAA+ ATPase" evidence="2">
    <location>
        <begin position="415"/>
        <end position="540"/>
    </location>
</feature>
<sequence>MTDVVPEVSNKKDGASPVTKARSRILRYDEVFDVRKGQYRLIKSEKSTIGKQNRKKAVLMVRRIINDKGQHTETKVDIKSKNVARVMQEINADVEEVSLKTNPPVVSLETIFHSQQALHESLDRARKATPIDEELIADLTETVKFAEEELATTTGNLLQLLDSGEITWDLLWAIFPPNILVYRYHRLIEQNQLLQLRSIQQVFTFNRPPFWQLSCRIVVDDGVKFGLAYEPFLMMIEEFSGTRKIVDLRIFPLKYHPKAEEIRVEALHHGRRFVALSEPRVMETSGPAMFEKRDSRREAYAFKFASQGRTMIDPAGFRSFNPNINFMPEVHRGLLREELSDEQLTICSPVAFGFCFGNKKWGGFATSRLVDINWDDQAFKDLVLDEPTKTLVRSMVKQHSSQDDGFDDIISGKGKGIVCLFSGPPGSGKTLTAEAVAEITNRPLYSVSAGDLGIDPTTVDQRLSEILEQSHKWNAVLLIDEADVFLQQREAHDIQRNALVSIFLRQLEYYQGILILTTNRIANFDTAFESRVHISHEYPDLDEAARKQIWTMFLRRLKDMYKGATVGVTEEDVTWLTKLEVNGRKIKNILNSARIVAKDKGEVFSISHIRLVLNATNSDVQMEHMQLNGA</sequence>
<dbReference type="Proteomes" id="UP001243330">
    <property type="component" value="Unassembled WGS sequence"/>
</dbReference>
<dbReference type="Pfam" id="PF00004">
    <property type="entry name" value="AAA"/>
    <property type="match status" value="1"/>
</dbReference>
<dbReference type="EMBL" id="JAQOWY010000007">
    <property type="protein sequence ID" value="KAK1856624.1"/>
    <property type="molecule type" value="Genomic_DNA"/>
</dbReference>
<dbReference type="GO" id="GO:0005524">
    <property type="term" value="F:ATP binding"/>
    <property type="evidence" value="ECO:0007669"/>
    <property type="project" value="InterPro"/>
</dbReference>
<organism evidence="3 4">
    <name type="scientific">Colletotrichum chrysophilum</name>
    <dbReference type="NCBI Taxonomy" id="1836956"/>
    <lineage>
        <taxon>Eukaryota</taxon>
        <taxon>Fungi</taxon>
        <taxon>Dikarya</taxon>
        <taxon>Ascomycota</taxon>
        <taxon>Pezizomycotina</taxon>
        <taxon>Sordariomycetes</taxon>
        <taxon>Hypocreomycetidae</taxon>
        <taxon>Glomerellales</taxon>
        <taxon>Glomerellaceae</taxon>
        <taxon>Colletotrichum</taxon>
        <taxon>Colletotrichum gloeosporioides species complex</taxon>
    </lineage>
</organism>
<keyword evidence="4" id="KW-1185">Reference proteome</keyword>
<dbReference type="InterPro" id="IPR003959">
    <property type="entry name" value="ATPase_AAA_core"/>
</dbReference>
<evidence type="ECO:0000259" key="2">
    <source>
        <dbReference type="SMART" id="SM00382"/>
    </source>
</evidence>
<dbReference type="CDD" id="cd19481">
    <property type="entry name" value="RecA-like_protease"/>
    <property type="match status" value="1"/>
</dbReference>
<dbReference type="AlphaFoldDB" id="A0AAD9B392"/>
<accession>A0AAD9B392</accession>